<dbReference type="Proteomes" id="UP000031443">
    <property type="component" value="Unassembled WGS sequence"/>
</dbReference>
<gene>
    <name evidence="2" type="ORF">UY3_15441</name>
</gene>
<feature type="transmembrane region" description="Helical" evidence="1">
    <location>
        <begin position="139"/>
        <end position="159"/>
    </location>
</feature>
<keyword evidence="3" id="KW-1185">Reference proteome</keyword>
<keyword evidence="1" id="KW-1133">Transmembrane helix</keyword>
<dbReference type="EMBL" id="KB569781">
    <property type="protein sequence ID" value="EMP27469.1"/>
    <property type="molecule type" value="Genomic_DNA"/>
</dbReference>
<sequence length="238" mass="26441">MDTLVTRVIFCKDGKEMLMLPKDRNKFIFESAQPVSPESAGEYSFRYQHKDDRNQETSLLSACRYLSAPAYSVAGSSGNISCGYMSRNDNNQVLKSLLSVARYLKVTDRSVHFCDPDHSNSGSCEKKSIPDGGRLRLEAIGGIAGLSVLCLAPLIYLLVKKVSAKQRCPRKQLPNRSTENTPTDEQILYANIGEFGTARVLVSQASNAAALQESIYPMYQEQTYRNTAGENESTECWE</sequence>
<keyword evidence="1" id="KW-0472">Membrane</keyword>
<accession>M7AS46</accession>
<dbReference type="AlphaFoldDB" id="M7AS46"/>
<reference evidence="3" key="1">
    <citation type="journal article" date="2013" name="Nat. Genet.">
        <title>The draft genomes of soft-shell turtle and green sea turtle yield insights into the development and evolution of the turtle-specific body plan.</title>
        <authorList>
            <person name="Wang Z."/>
            <person name="Pascual-Anaya J."/>
            <person name="Zadissa A."/>
            <person name="Li W."/>
            <person name="Niimura Y."/>
            <person name="Huang Z."/>
            <person name="Li C."/>
            <person name="White S."/>
            <person name="Xiong Z."/>
            <person name="Fang D."/>
            <person name="Wang B."/>
            <person name="Ming Y."/>
            <person name="Chen Y."/>
            <person name="Zheng Y."/>
            <person name="Kuraku S."/>
            <person name="Pignatelli M."/>
            <person name="Herrero J."/>
            <person name="Beal K."/>
            <person name="Nozawa M."/>
            <person name="Li Q."/>
            <person name="Wang J."/>
            <person name="Zhang H."/>
            <person name="Yu L."/>
            <person name="Shigenobu S."/>
            <person name="Wang J."/>
            <person name="Liu J."/>
            <person name="Flicek P."/>
            <person name="Searle S."/>
            <person name="Wang J."/>
            <person name="Kuratani S."/>
            <person name="Yin Y."/>
            <person name="Aken B."/>
            <person name="Zhang G."/>
            <person name="Irie N."/>
        </authorList>
    </citation>
    <scope>NUCLEOTIDE SEQUENCE [LARGE SCALE GENOMIC DNA]</scope>
</reference>
<proteinExistence type="predicted"/>
<name>M7AS46_CHEMY</name>
<keyword evidence="1" id="KW-0812">Transmembrane</keyword>
<evidence type="ECO:0000313" key="2">
    <source>
        <dbReference type="EMBL" id="EMP27469.1"/>
    </source>
</evidence>
<evidence type="ECO:0000313" key="3">
    <source>
        <dbReference type="Proteomes" id="UP000031443"/>
    </source>
</evidence>
<organism evidence="2 3">
    <name type="scientific">Chelonia mydas</name>
    <name type="common">Green sea-turtle</name>
    <name type="synonym">Chelonia agassizi</name>
    <dbReference type="NCBI Taxonomy" id="8469"/>
    <lineage>
        <taxon>Eukaryota</taxon>
        <taxon>Metazoa</taxon>
        <taxon>Chordata</taxon>
        <taxon>Craniata</taxon>
        <taxon>Vertebrata</taxon>
        <taxon>Euteleostomi</taxon>
        <taxon>Archelosauria</taxon>
        <taxon>Testudinata</taxon>
        <taxon>Testudines</taxon>
        <taxon>Cryptodira</taxon>
        <taxon>Durocryptodira</taxon>
        <taxon>Americhelydia</taxon>
        <taxon>Chelonioidea</taxon>
        <taxon>Cheloniidae</taxon>
        <taxon>Chelonia</taxon>
    </lineage>
</organism>
<evidence type="ECO:0000256" key="1">
    <source>
        <dbReference type="SAM" id="Phobius"/>
    </source>
</evidence>
<protein>
    <submittedName>
        <fullName evidence="2">Uncharacterized protein</fullName>
    </submittedName>
</protein>